<dbReference type="Proteomes" id="UP000593966">
    <property type="component" value="Chromosome"/>
</dbReference>
<gene>
    <name evidence="2" type="ORF">G0028_01985</name>
</gene>
<dbReference type="RefSeq" id="WP_174493435.1">
    <property type="nucleotide sequence ID" value="NZ_CP048659.1"/>
</dbReference>
<name>A0A7S6VTS1_9GAMM</name>
<protein>
    <submittedName>
        <fullName evidence="2">Uncharacterized protein</fullName>
    </submittedName>
</protein>
<proteinExistence type="predicted"/>
<evidence type="ECO:0000313" key="3">
    <source>
        <dbReference type="Proteomes" id="UP000593966"/>
    </source>
</evidence>
<organism evidence="2 3">
    <name type="scientific">Acinetobacter piscicola</name>
    <dbReference type="NCBI Taxonomy" id="2006115"/>
    <lineage>
        <taxon>Bacteria</taxon>
        <taxon>Pseudomonadati</taxon>
        <taxon>Pseudomonadota</taxon>
        <taxon>Gammaproteobacteria</taxon>
        <taxon>Moraxellales</taxon>
        <taxon>Moraxellaceae</taxon>
        <taxon>Acinetobacter</taxon>
    </lineage>
</organism>
<evidence type="ECO:0000256" key="1">
    <source>
        <dbReference type="SAM" id="Coils"/>
    </source>
</evidence>
<evidence type="ECO:0000313" key="2">
    <source>
        <dbReference type="EMBL" id="QOW44768.1"/>
    </source>
</evidence>
<reference evidence="2 3" key="1">
    <citation type="submission" date="2020-02" db="EMBL/GenBank/DDBJ databases">
        <title>Tigecycline-resistant Acinetobacter species from pigs and migratory birds.</title>
        <authorList>
            <person name="Chen C."/>
            <person name="Sun J."/>
            <person name="Liao X.-P."/>
            <person name="Liu Y.-H."/>
        </authorList>
    </citation>
    <scope>NUCLEOTIDE SEQUENCE [LARGE SCALE GENOMIC DNA]</scope>
    <source>
        <strain evidence="2 3">YH12207_T</strain>
    </source>
</reference>
<keyword evidence="1" id="KW-0175">Coiled coil</keyword>
<dbReference type="EMBL" id="CP048659">
    <property type="protein sequence ID" value="QOW44768.1"/>
    <property type="molecule type" value="Genomic_DNA"/>
</dbReference>
<feature type="coiled-coil region" evidence="1">
    <location>
        <begin position="30"/>
        <end position="57"/>
    </location>
</feature>
<sequence length="281" mass="32580">MKKFIHFLFFIALAWLGKLSYDFYHISQQLADIQNTLHQSEQKNATLNDQVVALQRDPTVVNSVPAKNVPNSLPSKTLEIQSIQPSTVIKQQLELVQFALQQQQYIFAVEQLVQLNLQVEKYNLADSLKNSLRQAIQKDIQAIQKFSQARDVQQEQLNHVLHQLDQAIQVEIQQPRLSPAQQNPEHFWQRWLQVQRVDRSANELVNRRLILKETQLRIILAQNALLRGEYVEYQNMLNLVIQQLDPLPDAQSQKFKQKLLQIKQMPILSVPKLNTTTVLGA</sequence>
<dbReference type="AlphaFoldDB" id="A0A7S6VTS1"/>
<keyword evidence="3" id="KW-1185">Reference proteome</keyword>
<accession>A0A7S6VTS1</accession>